<evidence type="ECO:0000313" key="1">
    <source>
        <dbReference type="EMBL" id="PYE86041.1"/>
    </source>
</evidence>
<reference evidence="1 2" key="1">
    <citation type="submission" date="2018-06" db="EMBL/GenBank/DDBJ databases">
        <title>Genomic Encyclopedia of Type Strains, Phase III (KMG-III): the genomes of soil and plant-associated and newly described type strains.</title>
        <authorList>
            <person name="Whitman W."/>
        </authorList>
    </citation>
    <scope>NUCLEOTIDE SEQUENCE [LARGE SCALE GENOMIC DNA]</scope>
    <source>
        <strain evidence="1 2">CECT 9025</strain>
    </source>
</reference>
<sequence>MLWRLIWTLIKLALVLAVLGGVALTAYAYIGPMLFPADFEAPVQQVTKPVTLEVQE</sequence>
<name>A0A318SVV2_9RHOB</name>
<dbReference type="Proteomes" id="UP000248311">
    <property type="component" value="Unassembled WGS sequence"/>
</dbReference>
<dbReference type="AlphaFoldDB" id="A0A318SVV2"/>
<accession>A0A318SVV2</accession>
<gene>
    <name evidence="1" type="ORF">DFP88_101716</name>
</gene>
<comment type="caution">
    <text evidence="1">The sequence shown here is derived from an EMBL/GenBank/DDBJ whole genome shotgun (WGS) entry which is preliminary data.</text>
</comment>
<dbReference type="EMBL" id="QJTE01000001">
    <property type="protein sequence ID" value="PYE86041.1"/>
    <property type="molecule type" value="Genomic_DNA"/>
</dbReference>
<evidence type="ECO:0000313" key="2">
    <source>
        <dbReference type="Proteomes" id="UP000248311"/>
    </source>
</evidence>
<protein>
    <submittedName>
        <fullName evidence="1">Uncharacterized protein</fullName>
    </submittedName>
</protein>
<proteinExistence type="predicted"/>
<keyword evidence="2" id="KW-1185">Reference proteome</keyword>
<organism evidence="1 2">
    <name type="scientific">Pseudoroseicyclus aestuarii</name>
    <dbReference type="NCBI Taxonomy" id="1795041"/>
    <lineage>
        <taxon>Bacteria</taxon>
        <taxon>Pseudomonadati</taxon>
        <taxon>Pseudomonadota</taxon>
        <taxon>Alphaproteobacteria</taxon>
        <taxon>Rhodobacterales</taxon>
        <taxon>Paracoccaceae</taxon>
        <taxon>Pseudoroseicyclus</taxon>
    </lineage>
</organism>